<sequence>MKDFNGFSPIFAASSEGYLEIVRHLSECECNKNDKNKNGSSSLHLATIEGHYLVVEYLGLIGANLNAEDKKGKTPLDYAKERRNENAQYKKIFYFLSKLGAKYSNQLF</sequence>
<dbReference type="VEuPathDB" id="TrichDB:TVAGG3_0043200"/>
<dbReference type="SMR" id="A2E9Q2"/>
<reference evidence="2" key="1">
    <citation type="submission" date="2006-10" db="EMBL/GenBank/DDBJ databases">
        <authorList>
            <person name="Amadeo P."/>
            <person name="Zhao Q."/>
            <person name="Wortman J."/>
            <person name="Fraser-Liggett C."/>
            <person name="Carlton J."/>
        </authorList>
    </citation>
    <scope>NUCLEOTIDE SEQUENCE</scope>
    <source>
        <strain evidence="2">G3</strain>
    </source>
</reference>
<dbReference type="SMART" id="SM00248">
    <property type="entry name" value="ANK"/>
    <property type="match status" value="3"/>
</dbReference>
<accession>A2E9Q2</accession>
<dbReference type="Proteomes" id="UP000001542">
    <property type="component" value="Unassembled WGS sequence"/>
</dbReference>
<proteinExistence type="predicted"/>
<dbReference type="VEuPathDB" id="TrichDB:TVAG_281870"/>
<dbReference type="InParanoid" id="A2E9Q2"/>
<dbReference type="PANTHER" id="PTHR44207">
    <property type="entry name" value="SURFACE ANTIGEN BSPA-LIKE-RELATED"/>
    <property type="match status" value="1"/>
</dbReference>
<dbReference type="RefSeq" id="XP_001322810.1">
    <property type="nucleotide sequence ID" value="XM_001322775.1"/>
</dbReference>
<dbReference type="OrthoDB" id="194358at2759"/>
<keyword evidence="3" id="KW-1185">Reference proteome</keyword>
<organism evidence="2 3">
    <name type="scientific">Trichomonas vaginalis (strain ATCC PRA-98 / G3)</name>
    <dbReference type="NCBI Taxonomy" id="412133"/>
    <lineage>
        <taxon>Eukaryota</taxon>
        <taxon>Metamonada</taxon>
        <taxon>Parabasalia</taxon>
        <taxon>Trichomonadida</taxon>
        <taxon>Trichomonadidae</taxon>
        <taxon>Trichomonas</taxon>
    </lineage>
</organism>
<dbReference type="Gene3D" id="1.25.40.20">
    <property type="entry name" value="Ankyrin repeat-containing domain"/>
    <property type="match status" value="1"/>
</dbReference>
<dbReference type="KEGG" id="tva:4768522"/>
<protein>
    <submittedName>
        <fullName evidence="2">Uncharacterized protein</fullName>
    </submittedName>
</protein>
<dbReference type="EMBL" id="DS113335">
    <property type="protein sequence ID" value="EAY10587.1"/>
    <property type="molecule type" value="Genomic_DNA"/>
</dbReference>
<dbReference type="PANTHER" id="PTHR44207:SF1">
    <property type="entry name" value="SURFACE ANTIGEN BSPA-LIKE"/>
    <property type="match status" value="1"/>
</dbReference>
<dbReference type="AlphaFoldDB" id="A2E9Q2"/>
<dbReference type="SUPFAM" id="SSF48403">
    <property type="entry name" value="Ankyrin repeat"/>
    <property type="match status" value="1"/>
</dbReference>
<dbReference type="InterPro" id="IPR002110">
    <property type="entry name" value="Ankyrin_rpt"/>
</dbReference>
<evidence type="ECO:0000313" key="2">
    <source>
        <dbReference type="EMBL" id="EAY10587.1"/>
    </source>
</evidence>
<keyword evidence="1" id="KW-0040">ANK repeat</keyword>
<dbReference type="PROSITE" id="PS50088">
    <property type="entry name" value="ANK_REPEAT"/>
    <property type="match status" value="1"/>
</dbReference>
<evidence type="ECO:0000256" key="1">
    <source>
        <dbReference type="PROSITE-ProRule" id="PRU00023"/>
    </source>
</evidence>
<gene>
    <name evidence="2" type="ORF">TVAG_281870</name>
</gene>
<evidence type="ECO:0000313" key="3">
    <source>
        <dbReference type="Proteomes" id="UP000001542"/>
    </source>
</evidence>
<dbReference type="InterPro" id="IPR036770">
    <property type="entry name" value="Ankyrin_rpt-contain_sf"/>
</dbReference>
<name>A2E9Q2_TRIV3</name>
<feature type="repeat" description="ANK" evidence="1">
    <location>
        <begin position="38"/>
        <end position="70"/>
    </location>
</feature>
<dbReference type="PROSITE" id="PS50297">
    <property type="entry name" value="ANK_REP_REGION"/>
    <property type="match status" value="1"/>
</dbReference>
<dbReference type="STRING" id="5722.A2E9Q2"/>
<reference evidence="2" key="2">
    <citation type="journal article" date="2007" name="Science">
        <title>Draft genome sequence of the sexually transmitted pathogen Trichomonas vaginalis.</title>
        <authorList>
            <person name="Carlton J.M."/>
            <person name="Hirt R.P."/>
            <person name="Silva J.C."/>
            <person name="Delcher A.L."/>
            <person name="Schatz M."/>
            <person name="Zhao Q."/>
            <person name="Wortman J.R."/>
            <person name="Bidwell S.L."/>
            <person name="Alsmark U.C.M."/>
            <person name="Besteiro S."/>
            <person name="Sicheritz-Ponten T."/>
            <person name="Noel C.J."/>
            <person name="Dacks J.B."/>
            <person name="Foster P.G."/>
            <person name="Simillion C."/>
            <person name="Van de Peer Y."/>
            <person name="Miranda-Saavedra D."/>
            <person name="Barton G.J."/>
            <person name="Westrop G.D."/>
            <person name="Mueller S."/>
            <person name="Dessi D."/>
            <person name="Fiori P.L."/>
            <person name="Ren Q."/>
            <person name="Paulsen I."/>
            <person name="Zhang H."/>
            <person name="Bastida-Corcuera F.D."/>
            <person name="Simoes-Barbosa A."/>
            <person name="Brown M.T."/>
            <person name="Hayes R.D."/>
            <person name="Mukherjee M."/>
            <person name="Okumura C.Y."/>
            <person name="Schneider R."/>
            <person name="Smith A.J."/>
            <person name="Vanacova S."/>
            <person name="Villalvazo M."/>
            <person name="Haas B.J."/>
            <person name="Pertea M."/>
            <person name="Feldblyum T.V."/>
            <person name="Utterback T.R."/>
            <person name="Shu C.L."/>
            <person name="Osoegawa K."/>
            <person name="de Jong P.J."/>
            <person name="Hrdy I."/>
            <person name="Horvathova L."/>
            <person name="Zubacova Z."/>
            <person name="Dolezal P."/>
            <person name="Malik S.B."/>
            <person name="Logsdon J.M. Jr."/>
            <person name="Henze K."/>
            <person name="Gupta A."/>
            <person name="Wang C.C."/>
            <person name="Dunne R.L."/>
            <person name="Upcroft J.A."/>
            <person name="Upcroft P."/>
            <person name="White O."/>
            <person name="Salzberg S.L."/>
            <person name="Tang P."/>
            <person name="Chiu C.-H."/>
            <person name="Lee Y.-S."/>
            <person name="Embley T.M."/>
            <person name="Coombs G.H."/>
            <person name="Mottram J.C."/>
            <person name="Tachezy J."/>
            <person name="Fraser-Liggett C.M."/>
            <person name="Johnson P.J."/>
        </authorList>
    </citation>
    <scope>NUCLEOTIDE SEQUENCE [LARGE SCALE GENOMIC DNA]</scope>
    <source>
        <strain evidence="2">G3</strain>
    </source>
</reference>
<dbReference type="Pfam" id="PF12796">
    <property type="entry name" value="Ank_2"/>
    <property type="match status" value="1"/>
</dbReference>